<sequence length="77" mass="8618">MYLATGSIDDESSVEMGFEPGTLRLCPRGRDLTTRPQRAVARGQKRWRGADELFVDSDEGKARARFEPRGSGWETDA</sequence>
<proteinExistence type="predicted"/>
<evidence type="ECO:0000313" key="1">
    <source>
        <dbReference type="EMBL" id="GBL85030.1"/>
    </source>
</evidence>
<reference evidence="1 2" key="1">
    <citation type="journal article" date="2019" name="Sci. Rep.">
        <title>Orb-weaving spider Araneus ventricosus genome elucidates the spidroin gene catalogue.</title>
        <authorList>
            <person name="Kono N."/>
            <person name="Nakamura H."/>
            <person name="Ohtoshi R."/>
            <person name="Moran D.A.P."/>
            <person name="Shinohara A."/>
            <person name="Yoshida Y."/>
            <person name="Fujiwara M."/>
            <person name="Mori M."/>
            <person name="Tomita M."/>
            <person name="Arakawa K."/>
        </authorList>
    </citation>
    <scope>NUCLEOTIDE SEQUENCE [LARGE SCALE GENOMIC DNA]</scope>
</reference>
<comment type="caution">
    <text evidence="1">The sequence shown here is derived from an EMBL/GenBank/DDBJ whole genome shotgun (WGS) entry which is preliminary data.</text>
</comment>
<gene>
    <name evidence="1" type="ORF">AVEN_221271_1</name>
</gene>
<name>A0A4Y2AYT4_ARAVE</name>
<evidence type="ECO:0000313" key="2">
    <source>
        <dbReference type="Proteomes" id="UP000499080"/>
    </source>
</evidence>
<protein>
    <submittedName>
        <fullName evidence="1">Uncharacterized protein</fullName>
    </submittedName>
</protein>
<dbReference type="EMBL" id="BGPR01000041">
    <property type="protein sequence ID" value="GBL85030.1"/>
    <property type="molecule type" value="Genomic_DNA"/>
</dbReference>
<organism evidence="1 2">
    <name type="scientific">Araneus ventricosus</name>
    <name type="common">Orbweaver spider</name>
    <name type="synonym">Epeira ventricosa</name>
    <dbReference type="NCBI Taxonomy" id="182803"/>
    <lineage>
        <taxon>Eukaryota</taxon>
        <taxon>Metazoa</taxon>
        <taxon>Ecdysozoa</taxon>
        <taxon>Arthropoda</taxon>
        <taxon>Chelicerata</taxon>
        <taxon>Arachnida</taxon>
        <taxon>Araneae</taxon>
        <taxon>Araneomorphae</taxon>
        <taxon>Entelegynae</taxon>
        <taxon>Araneoidea</taxon>
        <taxon>Araneidae</taxon>
        <taxon>Araneus</taxon>
    </lineage>
</organism>
<keyword evidence="2" id="KW-1185">Reference proteome</keyword>
<dbReference type="Proteomes" id="UP000499080">
    <property type="component" value="Unassembled WGS sequence"/>
</dbReference>
<dbReference type="AlphaFoldDB" id="A0A4Y2AYT4"/>
<accession>A0A4Y2AYT4</accession>